<name>A0AAJ8DM37_LATCA</name>
<reference evidence="3" key="1">
    <citation type="submission" date="2025-08" db="UniProtKB">
        <authorList>
            <consortium name="RefSeq"/>
        </authorList>
    </citation>
    <scope>IDENTIFICATION</scope>
    <source>
        <tissue evidence="3">Brain</tissue>
    </source>
</reference>
<evidence type="ECO:0000313" key="2">
    <source>
        <dbReference type="Proteomes" id="UP000694890"/>
    </source>
</evidence>
<feature type="compositionally biased region" description="Basic and acidic residues" evidence="1">
    <location>
        <begin position="45"/>
        <end position="68"/>
    </location>
</feature>
<feature type="region of interest" description="Disordered" evidence="1">
    <location>
        <begin position="1"/>
        <end position="119"/>
    </location>
</feature>
<dbReference type="KEGG" id="lcf:108891343"/>
<feature type="compositionally biased region" description="Low complexity" evidence="1">
    <location>
        <begin position="83"/>
        <end position="107"/>
    </location>
</feature>
<feature type="compositionally biased region" description="Basic and acidic residues" evidence="1">
    <location>
        <begin position="109"/>
        <end position="119"/>
    </location>
</feature>
<evidence type="ECO:0000256" key="1">
    <source>
        <dbReference type="SAM" id="MobiDB-lite"/>
    </source>
</evidence>
<dbReference type="Proteomes" id="UP000694890">
    <property type="component" value="Unplaced"/>
</dbReference>
<proteinExistence type="predicted"/>
<gene>
    <name evidence="3" type="primary">LOC108891343</name>
</gene>
<dbReference type="AlphaFoldDB" id="A0AAJ8DM37"/>
<organism evidence="2 3">
    <name type="scientific">Lates calcarifer</name>
    <name type="common">Barramundi</name>
    <name type="synonym">Holocentrus calcarifer</name>
    <dbReference type="NCBI Taxonomy" id="8187"/>
    <lineage>
        <taxon>Eukaryota</taxon>
        <taxon>Metazoa</taxon>
        <taxon>Chordata</taxon>
        <taxon>Craniata</taxon>
        <taxon>Vertebrata</taxon>
        <taxon>Euteleostomi</taxon>
        <taxon>Actinopterygii</taxon>
        <taxon>Neopterygii</taxon>
        <taxon>Teleostei</taxon>
        <taxon>Neoteleostei</taxon>
        <taxon>Acanthomorphata</taxon>
        <taxon>Carangaria</taxon>
        <taxon>Carangaria incertae sedis</taxon>
        <taxon>Centropomidae</taxon>
        <taxon>Lates</taxon>
    </lineage>
</organism>
<evidence type="ECO:0000313" key="3">
    <source>
        <dbReference type="RefSeq" id="XP_050923668.1"/>
    </source>
</evidence>
<accession>A0AAJ8DM37</accession>
<feature type="compositionally biased region" description="Polar residues" evidence="1">
    <location>
        <begin position="69"/>
        <end position="82"/>
    </location>
</feature>
<protein>
    <submittedName>
        <fullName evidence="3">CD2-associated protein</fullName>
    </submittedName>
</protein>
<sequence>MDLMSFDDLSSTSEKLSHPTANRPKMPGRRLPAQFGGGQSPNKEVSVEKSFKMDEEDAAKPKLTETRKPSTNTVTPSTSLQKPATASAETKPSPAAAPSSNSVSQSSKVRLEPRNRVPN</sequence>
<dbReference type="GeneID" id="108891343"/>
<dbReference type="RefSeq" id="XP_050923668.1">
    <property type="nucleotide sequence ID" value="XM_051067711.1"/>
</dbReference>